<dbReference type="PROSITE" id="PS50157">
    <property type="entry name" value="ZINC_FINGER_C2H2_2"/>
    <property type="match status" value="1"/>
</dbReference>
<reference evidence="5" key="1">
    <citation type="journal article" date="2020" name="Phytopathology">
        <title>Genome Sequence Resources of Colletotrichum truncatum, C. plurivorum, C. musicola, and C. sojae: Four Species Pathogenic to Soybean (Glycine max).</title>
        <authorList>
            <person name="Rogerio F."/>
            <person name="Boufleur T.R."/>
            <person name="Ciampi-Guillardi M."/>
            <person name="Sukno S.A."/>
            <person name="Thon M.R."/>
            <person name="Massola Junior N.S."/>
            <person name="Baroncelli R."/>
        </authorList>
    </citation>
    <scope>NUCLEOTIDE SEQUENCE</scope>
    <source>
        <strain evidence="5">LFN0074</strain>
    </source>
</reference>
<keyword evidence="3" id="KW-0472">Membrane</keyword>
<dbReference type="InterPro" id="IPR036770">
    <property type="entry name" value="Ankyrin_rpt-contain_sf"/>
</dbReference>
<dbReference type="AlphaFoldDB" id="A0A8H6NLA4"/>
<dbReference type="OrthoDB" id="4846939at2759"/>
<protein>
    <submittedName>
        <fullName evidence="5">Ankyrin repeat protein</fullName>
    </submittedName>
</protein>
<feature type="compositionally biased region" description="Basic and acidic residues" evidence="2">
    <location>
        <begin position="646"/>
        <end position="655"/>
    </location>
</feature>
<feature type="compositionally biased region" description="Low complexity" evidence="2">
    <location>
        <begin position="823"/>
        <end position="839"/>
    </location>
</feature>
<evidence type="ECO:0000259" key="4">
    <source>
        <dbReference type="PROSITE" id="PS50157"/>
    </source>
</evidence>
<dbReference type="InterPro" id="IPR013087">
    <property type="entry name" value="Znf_C2H2_type"/>
</dbReference>
<feature type="region of interest" description="Disordered" evidence="2">
    <location>
        <begin position="628"/>
        <end position="678"/>
    </location>
</feature>
<keyword evidence="3" id="KW-1133">Transmembrane helix</keyword>
<keyword evidence="1" id="KW-0862">Zinc</keyword>
<evidence type="ECO:0000256" key="2">
    <source>
        <dbReference type="SAM" id="MobiDB-lite"/>
    </source>
</evidence>
<feature type="compositionally biased region" description="Low complexity" evidence="2">
    <location>
        <begin position="665"/>
        <end position="678"/>
    </location>
</feature>
<evidence type="ECO:0000313" key="5">
    <source>
        <dbReference type="EMBL" id="KAF6837842.1"/>
    </source>
</evidence>
<feature type="transmembrane region" description="Helical" evidence="3">
    <location>
        <begin position="720"/>
        <end position="741"/>
    </location>
</feature>
<dbReference type="Gene3D" id="1.25.40.20">
    <property type="entry name" value="Ankyrin repeat-containing domain"/>
    <property type="match status" value="1"/>
</dbReference>
<accession>A0A8H6NLA4</accession>
<keyword evidence="1" id="KW-0479">Metal-binding</keyword>
<evidence type="ECO:0000256" key="1">
    <source>
        <dbReference type="PROSITE-ProRule" id="PRU00042"/>
    </source>
</evidence>
<name>A0A8H6NLA4_9PEZI</name>
<keyword evidence="6" id="KW-1185">Reference proteome</keyword>
<feature type="region of interest" description="Disordered" evidence="2">
    <location>
        <begin position="438"/>
        <end position="474"/>
    </location>
</feature>
<comment type="caution">
    <text evidence="5">The sequence shown here is derived from an EMBL/GenBank/DDBJ whole genome shotgun (WGS) entry which is preliminary data.</text>
</comment>
<organism evidence="5 6">
    <name type="scientific">Colletotrichum musicola</name>
    <dbReference type="NCBI Taxonomy" id="2175873"/>
    <lineage>
        <taxon>Eukaryota</taxon>
        <taxon>Fungi</taxon>
        <taxon>Dikarya</taxon>
        <taxon>Ascomycota</taxon>
        <taxon>Pezizomycotina</taxon>
        <taxon>Sordariomycetes</taxon>
        <taxon>Hypocreomycetidae</taxon>
        <taxon>Glomerellales</taxon>
        <taxon>Glomerellaceae</taxon>
        <taxon>Colletotrichum</taxon>
        <taxon>Colletotrichum orchidearum species complex</taxon>
    </lineage>
</organism>
<keyword evidence="1" id="KW-0863">Zinc-finger</keyword>
<sequence length="922" mass="101783">MASLSALGLHLRLADIDENLRSHPTALSWPPYGGGLSTASRSRGFVDDAPYFAYNEVFESGDTFKAISHGSGIYMPLHSSSGPNPAFTMTKCRLSRTIDLEVQSLSVLQSLAIAMPSPFDFPSVLASYSLLKSHLEYLETISPAHPTTAEFRLLVRDLLLDRALFAGIGTEFYFSQGLLGLHQLHDMHQRSVDAGLDDIDACFSLGLLPDAVTDEYLERLVSNFTRLALAGDLTALRDLCEPVVRSGEIQWQSNPDLLLELLNLDRLDIYHYVLDLASRTRDDATDGQDGSRSQLKDITNDPFHMAIQLGHAEHVESFLQRGASFLGLYEGEEPCTPIVLAPLSAAAFWGQPTIARLILRYNVLPEGAQEAAAIACSNNDEEMMQVLLSFGVIGPPKTSLTNDTAESLMGLSIMDHDLEMPQKVAPGLGIEEQKHHTATVVNDPTQPHRPQKAPSRPRKRPPKEPIRPKERRRRRHLLGRNLVSVMGSLCSQLRDVCRNSTHAELRDFGQDYIYENGVWRRGLDVFRGLMQDSPPSTLDQVVDALLVANAVCLAFHKDNGSLLIQFYNDLHRWRAVLPEPSHALFDDLAFRMWAFVPGLDSTSDADPIGVPRFQGLIQSLLSLEARREDGTSRSSATGTRLSAAHRSFERQESRNEVVGAQAIPGRSQSRQQHSSGASLMQRDDFTWSDFLNMDSFEDTIGEQHKASASNHWEHALSSTLMLLASVAFSIILSLIIGSTGLHSSSSTRMIQVMAVTGPGFARSCILLTEYLAMHGVPTRTEETIIPAPITPVVPPSPAYGPNIGLTPASSFSSLSTLGMRRNVSSSSVSSIGSTTTAPTPSRPPSRDQHQPRGGRLTCPVPQCTKTFSSVSNRNKHVREGCAYNREKRQGYPCRNAPCPKIVTTSWYRETHERERCRFRRSD</sequence>
<feature type="region of interest" description="Disordered" evidence="2">
    <location>
        <begin position="823"/>
        <end position="859"/>
    </location>
</feature>
<proteinExistence type="predicted"/>
<feature type="domain" description="C2H2-type" evidence="4">
    <location>
        <begin position="856"/>
        <end position="888"/>
    </location>
</feature>
<gene>
    <name evidence="5" type="ORF">CMUS01_04877</name>
</gene>
<dbReference type="EMBL" id="WIGM01000137">
    <property type="protein sequence ID" value="KAF6837842.1"/>
    <property type="molecule type" value="Genomic_DNA"/>
</dbReference>
<evidence type="ECO:0000313" key="6">
    <source>
        <dbReference type="Proteomes" id="UP000639643"/>
    </source>
</evidence>
<dbReference type="GO" id="GO:0008270">
    <property type="term" value="F:zinc ion binding"/>
    <property type="evidence" value="ECO:0007669"/>
    <property type="project" value="UniProtKB-KW"/>
</dbReference>
<feature type="compositionally biased region" description="Basic residues" evidence="2">
    <location>
        <begin position="449"/>
        <end position="461"/>
    </location>
</feature>
<keyword evidence="3" id="KW-0812">Transmembrane</keyword>
<evidence type="ECO:0000256" key="3">
    <source>
        <dbReference type="SAM" id="Phobius"/>
    </source>
</evidence>
<dbReference type="SUPFAM" id="SSF48403">
    <property type="entry name" value="Ankyrin repeat"/>
    <property type="match status" value="1"/>
</dbReference>
<dbReference type="Proteomes" id="UP000639643">
    <property type="component" value="Unassembled WGS sequence"/>
</dbReference>